<dbReference type="Proteomes" id="UP000664132">
    <property type="component" value="Unassembled WGS sequence"/>
</dbReference>
<dbReference type="InterPro" id="IPR051331">
    <property type="entry name" value="Chorismate_mutase-related"/>
</dbReference>
<dbReference type="PANTHER" id="PTHR38041">
    <property type="entry name" value="CHORISMATE MUTASE"/>
    <property type="match status" value="1"/>
</dbReference>
<reference evidence="4" key="1">
    <citation type="submission" date="2021-02" db="EMBL/GenBank/DDBJ databases">
        <title>Genome sequence Cadophora malorum strain M34.</title>
        <authorList>
            <person name="Stefanovic E."/>
            <person name="Vu D."/>
            <person name="Scully C."/>
            <person name="Dijksterhuis J."/>
            <person name="Roader J."/>
            <person name="Houbraken J."/>
        </authorList>
    </citation>
    <scope>NUCLEOTIDE SEQUENCE</scope>
    <source>
        <strain evidence="4">M34</strain>
    </source>
</reference>
<feature type="chain" id="PRO_5034180862" description="Chorismate mutase domain-containing protein" evidence="2">
    <location>
        <begin position="22"/>
        <end position="164"/>
    </location>
</feature>
<dbReference type="AlphaFoldDB" id="A0A8H7TKN7"/>
<evidence type="ECO:0000313" key="4">
    <source>
        <dbReference type="EMBL" id="KAG4421327.1"/>
    </source>
</evidence>
<evidence type="ECO:0000256" key="2">
    <source>
        <dbReference type="SAM" id="SignalP"/>
    </source>
</evidence>
<evidence type="ECO:0000256" key="1">
    <source>
        <dbReference type="ARBA" id="ARBA00023235"/>
    </source>
</evidence>
<sequence length="164" mass="17450">MHFPSVTFLATLLPVILGVGASNNNASSCYGTPLPPLPPSASTENRTIPWGTPSFTLPNGTLCCDSLAQVRVGINEINAQLVELLAQRAAYVKEATRFKGTLDTVDVPARNVEVIEGAVNASRTTTPRLPETIAKTVFEAIINASVPFERCVFGEFEEGDCGAK</sequence>
<keyword evidence="5" id="KW-1185">Reference proteome</keyword>
<dbReference type="SMART" id="SM00830">
    <property type="entry name" value="CM_2"/>
    <property type="match status" value="1"/>
</dbReference>
<dbReference type="GO" id="GO:0046417">
    <property type="term" value="P:chorismate metabolic process"/>
    <property type="evidence" value="ECO:0007669"/>
    <property type="project" value="InterPro"/>
</dbReference>
<organism evidence="4 5">
    <name type="scientific">Cadophora malorum</name>
    <dbReference type="NCBI Taxonomy" id="108018"/>
    <lineage>
        <taxon>Eukaryota</taxon>
        <taxon>Fungi</taxon>
        <taxon>Dikarya</taxon>
        <taxon>Ascomycota</taxon>
        <taxon>Pezizomycotina</taxon>
        <taxon>Leotiomycetes</taxon>
        <taxon>Helotiales</taxon>
        <taxon>Ploettnerulaceae</taxon>
        <taxon>Cadophora</taxon>
    </lineage>
</organism>
<keyword evidence="2" id="KW-0732">Signal</keyword>
<dbReference type="OrthoDB" id="2843337at2759"/>
<gene>
    <name evidence="4" type="ORF">IFR04_005510</name>
</gene>
<comment type="caution">
    <text evidence="4">The sequence shown here is derived from an EMBL/GenBank/DDBJ whole genome shotgun (WGS) entry which is preliminary data.</text>
</comment>
<proteinExistence type="predicted"/>
<dbReference type="GO" id="GO:0009697">
    <property type="term" value="P:salicylic acid biosynthetic process"/>
    <property type="evidence" value="ECO:0007669"/>
    <property type="project" value="TreeGrafter"/>
</dbReference>
<feature type="signal peptide" evidence="2">
    <location>
        <begin position="1"/>
        <end position="21"/>
    </location>
</feature>
<keyword evidence="1" id="KW-0413">Isomerase</keyword>
<dbReference type="InterPro" id="IPR036263">
    <property type="entry name" value="Chorismate_II_sf"/>
</dbReference>
<dbReference type="InterPro" id="IPR002701">
    <property type="entry name" value="CM_II_prokaryot"/>
</dbReference>
<feature type="domain" description="Chorismate mutase" evidence="3">
    <location>
        <begin position="61"/>
        <end position="153"/>
    </location>
</feature>
<evidence type="ECO:0000259" key="3">
    <source>
        <dbReference type="PROSITE" id="PS51168"/>
    </source>
</evidence>
<dbReference type="SUPFAM" id="SSF48600">
    <property type="entry name" value="Chorismate mutase II"/>
    <property type="match status" value="1"/>
</dbReference>
<evidence type="ECO:0000313" key="5">
    <source>
        <dbReference type="Proteomes" id="UP000664132"/>
    </source>
</evidence>
<dbReference type="Gene3D" id="1.20.59.10">
    <property type="entry name" value="Chorismate mutase"/>
    <property type="match status" value="1"/>
</dbReference>
<accession>A0A8H7TKN7</accession>
<dbReference type="Pfam" id="PF01817">
    <property type="entry name" value="CM_2"/>
    <property type="match status" value="1"/>
</dbReference>
<dbReference type="InterPro" id="IPR036979">
    <property type="entry name" value="CM_dom_sf"/>
</dbReference>
<dbReference type="PROSITE" id="PS51168">
    <property type="entry name" value="CHORISMATE_MUT_2"/>
    <property type="match status" value="1"/>
</dbReference>
<dbReference type="GO" id="GO:0004106">
    <property type="term" value="F:chorismate mutase activity"/>
    <property type="evidence" value="ECO:0007669"/>
    <property type="project" value="InterPro"/>
</dbReference>
<protein>
    <recommendedName>
        <fullName evidence="3">Chorismate mutase domain-containing protein</fullName>
    </recommendedName>
</protein>
<dbReference type="EMBL" id="JAFJYH010000067">
    <property type="protein sequence ID" value="KAG4421327.1"/>
    <property type="molecule type" value="Genomic_DNA"/>
</dbReference>
<dbReference type="PANTHER" id="PTHR38041:SF1">
    <property type="entry name" value="CHORISMATE MUTASE"/>
    <property type="match status" value="1"/>
</dbReference>
<name>A0A8H7TKN7_9HELO</name>